<feature type="transmembrane region" description="Helical" evidence="5">
    <location>
        <begin position="378"/>
        <end position="401"/>
    </location>
</feature>
<dbReference type="STRING" id="1629334.Cva_01105"/>
<dbReference type="InterPro" id="IPR011701">
    <property type="entry name" value="MFS"/>
</dbReference>
<sequence length="442" mass="49185">MSMAMAISVNLLNTYTKLVTLEKNSYRYWRLRIMYASIIGYAAFYLVRQNFSMAMPGMSEEFGFTKVDLGWIGTWWSIAYGIGKFINGYISDRSNARYFMTLGLLGAAITSYGMAYGESLIFFGGVWILNAWFQSMGWPPCARLVTHWFAPRELGTKWAFWASSHQIGAAAIFLLAGYLINNQYGWRSIFWIPAIIAALLSIFLFDRLRDTPRTVGLPPVEEYKGDIVKIDPHEEERINLREVMKIVLANKYVWFVGLAQMCLYIPRMGIFFWAPMFLKEVKGVSLAIAGLQLAAFEIAGLLGGITAGWLSDHVFDGRRGPVGALFMTGCAFSIGIIWLIPAGYELFDTFVLMLAGFLVYGPQVMAGIASADLTSKRAAGVATGLTGSFAYAGSAISAIGVGKIVHLYGWAWGFNFFIISSAFGAFFFALTWNKKARILEQN</sequence>
<comment type="subcellular location">
    <subcellularLocation>
        <location evidence="1">Endomembrane system</location>
        <topology evidence="1">Multi-pass membrane protein</topology>
    </subcellularLocation>
</comment>
<dbReference type="Proteomes" id="UP000036771">
    <property type="component" value="Unassembled WGS sequence"/>
</dbReference>
<dbReference type="PANTHER" id="PTHR43826:SF3">
    <property type="entry name" value="GLUCOSE-6-PHOSPHATE EXCHANGER SLC37A4"/>
    <property type="match status" value="1"/>
</dbReference>
<accession>A0A0K8MD30</accession>
<dbReference type="GO" id="GO:0012505">
    <property type="term" value="C:endomembrane system"/>
    <property type="evidence" value="ECO:0007669"/>
    <property type="project" value="UniProtKB-SubCell"/>
</dbReference>
<dbReference type="GO" id="GO:0061513">
    <property type="term" value="F:glucose 6-phosphate:phosphate antiporter activity"/>
    <property type="evidence" value="ECO:0007669"/>
    <property type="project" value="TreeGrafter"/>
</dbReference>
<feature type="transmembrane region" description="Helical" evidence="5">
    <location>
        <begin position="67"/>
        <end position="86"/>
    </location>
</feature>
<dbReference type="PROSITE" id="PS50850">
    <property type="entry name" value="MFS"/>
    <property type="match status" value="1"/>
</dbReference>
<dbReference type="PANTHER" id="PTHR43826">
    <property type="entry name" value="GLUCOSE-6-PHOSPHATE EXCHANGER SLC37A4"/>
    <property type="match status" value="1"/>
</dbReference>
<comment type="caution">
    <text evidence="7">The sequence shown here is derived from an EMBL/GenBank/DDBJ whole genome shotgun (WGS) entry which is preliminary data.</text>
</comment>
<name>A0A0K8MD30_9PROT</name>
<feature type="transmembrane region" description="Helical" evidence="5">
    <location>
        <begin position="29"/>
        <end position="47"/>
    </location>
</feature>
<feature type="transmembrane region" description="Helical" evidence="5">
    <location>
        <begin position="322"/>
        <end position="344"/>
    </location>
</feature>
<dbReference type="Gene3D" id="1.20.1250.20">
    <property type="entry name" value="MFS general substrate transporter like domains"/>
    <property type="match status" value="2"/>
</dbReference>
<dbReference type="PIRSF" id="PIRSF002808">
    <property type="entry name" value="Hexose_phosphate_transp"/>
    <property type="match status" value="1"/>
</dbReference>
<dbReference type="EMBL" id="BBVC01000060">
    <property type="protein sequence ID" value="GAO98445.1"/>
    <property type="molecule type" value="Genomic_DNA"/>
</dbReference>
<dbReference type="InterPro" id="IPR000849">
    <property type="entry name" value="Sugar_P_transporter"/>
</dbReference>
<evidence type="ECO:0000313" key="8">
    <source>
        <dbReference type="Proteomes" id="UP000036771"/>
    </source>
</evidence>
<dbReference type="InterPro" id="IPR051337">
    <property type="entry name" value="OPA_Antiporter"/>
</dbReference>
<evidence type="ECO:0000256" key="3">
    <source>
        <dbReference type="ARBA" id="ARBA00022989"/>
    </source>
</evidence>
<keyword evidence="3 5" id="KW-1133">Transmembrane helix</keyword>
<evidence type="ECO:0000256" key="2">
    <source>
        <dbReference type="ARBA" id="ARBA00022692"/>
    </source>
</evidence>
<dbReference type="GO" id="GO:0035435">
    <property type="term" value="P:phosphate ion transmembrane transport"/>
    <property type="evidence" value="ECO:0007669"/>
    <property type="project" value="TreeGrafter"/>
</dbReference>
<proteinExistence type="predicted"/>
<dbReference type="Pfam" id="PF07690">
    <property type="entry name" value="MFS_1"/>
    <property type="match status" value="1"/>
</dbReference>
<keyword evidence="2 5" id="KW-0812">Transmembrane</keyword>
<feature type="transmembrane region" description="Helical" evidence="5">
    <location>
        <begin position="286"/>
        <end position="310"/>
    </location>
</feature>
<feature type="transmembrane region" description="Helical" evidence="5">
    <location>
        <begin position="407"/>
        <end position="432"/>
    </location>
</feature>
<dbReference type="InterPro" id="IPR020846">
    <property type="entry name" value="MFS_dom"/>
</dbReference>
<dbReference type="InterPro" id="IPR036259">
    <property type="entry name" value="MFS_trans_sf"/>
</dbReference>
<protein>
    <submittedName>
        <fullName evidence="7">Glycerol-3-phosphate transporter</fullName>
    </submittedName>
</protein>
<evidence type="ECO:0000313" key="7">
    <source>
        <dbReference type="EMBL" id="GAO98445.1"/>
    </source>
</evidence>
<feature type="transmembrane region" description="Helical" evidence="5">
    <location>
        <begin position="252"/>
        <end position="274"/>
    </location>
</feature>
<keyword evidence="4 5" id="KW-0472">Membrane</keyword>
<feature type="transmembrane region" description="Helical" evidence="5">
    <location>
        <begin position="186"/>
        <end position="205"/>
    </location>
</feature>
<feature type="transmembrane region" description="Helical" evidence="5">
    <location>
        <begin position="350"/>
        <end position="371"/>
    </location>
</feature>
<dbReference type="OrthoDB" id="9794076at2"/>
<dbReference type="GO" id="GO:0005886">
    <property type="term" value="C:plasma membrane"/>
    <property type="evidence" value="ECO:0007669"/>
    <property type="project" value="TreeGrafter"/>
</dbReference>
<dbReference type="AlphaFoldDB" id="A0A0K8MD30"/>
<dbReference type="SUPFAM" id="SSF103473">
    <property type="entry name" value="MFS general substrate transporter"/>
    <property type="match status" value="1"/>
</dbReference>
<reference evidence="7 8" key="1">
    <citation type="submission" date="2015-03" db="EMBL/GenBank/DDBJ databases">
        <title>Caedibacter varicaedens, whole genome shotgun sequence.</title>
        <authorList>
            <person name="Suzuki H."/>
            <person name="Dapper A.L."/>
            <person name="Gibson A.K."/>
            <person name="Jackson C."/>
            <person name="Lee H."/>
            <person name="Pejaver V.R."/>
            <person name="Doak T."/>
            <person name="Lynch M."/>
        </authorList>
    </citation>
    <scope>NUCLEOTIDE SEQUENCE [LARGE SCALE GENOMIC DNA]</scope>
</reference>
<evidence type="ECO:0000259" key="6">
    <source>
        <dbReference type="PROSITE" id="PS50850"/>
    </source>
</evidence>
<gene>
    <name evidence="7" type="primary">glpT</name>
    <name evidence="7" type="ORF">Cva_01105</name>
</gene>
<feature type="domain" description="Major facilitator superfamily (MFS) profile" evidence="6">
    <location>
        <begin position="33"/>
        <end position="436"/>
    </location>
</feature>
<feature type="transmembrane region" description="Helical" evidence="5">
    <location>
        <begin position="98"/>
        <end position="115"/>
    </location>
</feature>
<organism evidence="7 8">
    <name type="scientific">Caedimonas varicaedens</name>
    <dbReference type="NCBI Taxonomy" id="1629334"/>
    <lineage>
        <taxon>Bacteria</taxon>
        <taxon>Pseudomonadati</taxon>
        <taxon>Pseudomonadota</taxon>
        <taxon>Alphaproteobacteria</taxon>
        <taxon>Holosporales</taxon>
        <taxon>Caedimonadaceae</taxon>
        <taxon>Caedimonas</taxon>
    </lineage>
</organism>
<keyword evidence="8" id="KW-1185">Reference proteome</keyword>
<evidence type="ECO:0000256" key="1">
    <source>
        <dbReference type="ARBA" id="ARBA00004127"/>
    </source>
</evidence>
<evidence type="ECO:0000256" key="4">
    <source>
        <dbReference type="ARBA" id="ARBA00023136"/>
    </source>
</evidence>
<evidence type="ECO:0000256" key="5">
    <source>
        <dbReference type="SAM" id="Phobius"/>
    </source>
</evidence>